<dbReference type="EMBL" id="JH711573">
    <property type="protein sequence ID" value="EIW86037.1"/>
    <property type="molecule type" value="Genomic_DNA"/>
</dbReference>
<dbReference type="RefSeq" id="XP_007762991.1">
    <property type="nucleotide sequence ID" value="XM_007764801.1"/>
</dbReference>
<protein>
    <submittedName>
        <fullName evidence="1">Uncharacterized protein</fullName>
    </submittedName>
</protein>
<evidence type="ECO:0000313" key="2">
    <source>
        <dbReference type="Proteomes" id="UP000053558"/>
    </source>
</evidence>
<name>A0A5M3N454_CONPW</name>
<evidence type="ECO:0000313" key="1">
    <source>
        <dbReference type="EMBL" id="EIW86037.1"/>
    </source>
</evidence>
<comment type="caution">
    <text evidence="1">The sequence shown here is derived from an EMBL/GenBank/DDBJ whole genome shotgun (WGS) entry which is preliminary data.</text>
</comment>
<dbReference type="AlphaFoldDB" id="A0A5M3N454"/>
<accession>A0A5M3N454</accession>
<dbReference type="KEGG" id="cput:CONPUDRAFT_148158"/>
<gene>
    <name evidence="1" type="ORF">CONPUDRAFT_148158</name>
</gene>
<reference evidence="2" key="1">
    <citation type="journal article" date="2012" name="Science">
        <title>The Paleozoic origin of enzymatic lignin decomposition reconstructed from 31 fungal genomes.</title>
        <authorList>
            <person name="Floudas D."/>
            <person name="Binder M."/>
            <person name="Riley R."/>
            <person name="Barry K."/>
            <person name="Blanchette R.A."/>
            <person name="Henrissat B."/>
            <person name="Martinez A.T."/>
            <person name="Otillar R."/>
            <person name="Spatafora J.W."/>
            <person name="Yadav J.S."/>
            <person name="Aerts A."/>
            <person name="Benoit I."/>
            <person name="Boyd A."/>
            <person name="Carlson A."/>
            <person name="Copeland A."/>
            <person name="Coutinho P.M."/>
            <person name="de Vries R.P."/>
            <person name="Ferreira P."/>
            <person name="Findley K."/>
            <person name="Foster B."/>
            <person name="Gaskell J."/>
            <person name="Glotzer D."/>
            <person name="Gorecki P."/>
            <person name="Heitman J."/>
            <person name="Hesse C."/>
            <person name="Hori C."/>
            <person name="Igarashi K."/>
            <person name="Jurgens J.A."/>
            <person name="Kallen N."/>
            <person name="Kersten P."/>
            <person name="Kohler A."/>
            <person name="Kuees U."/>
            <person name="Kumar T.K.A."/>
            <person name="Kuo A."/>
            <person name="LaButti K."/>
            <person name="Larrondo L.F."/>
            <person name="Lindquist E."/>
            <person name="Ling A."/>
            <person name="Lombard V."/>
            <person name="Lucas S."/>
            <person name="Lundell T."/>
            <person name="Martin R."/>
            <person name="McLaughlin D.J."/>
            <person name="Morgenstern I."/>
            <person name="Morin E."/>
            <person name="Murat C."/>
            <person name="Nagy L.G."/>
            <person name="Nolan M."/>
            <person name="Ohm R.A."/>
            <person name="Patyshakuliyeva A."/>
            <person name="Rokas A."/>
            <person name="Ruiz-Duenas F.J."/>
            <person name="Sabat G."/>
            <person name="Salamov A."/>
            <person name="Samejima M."/>
            <person name="Schmutz J."/>
            <person name="Slot J.C."/>
            <person name="St John F."/>
            <person name="Stenlid J."/>
            <person name="Sun H."/>
            <person name="Sun S."/>
            <person name="Syed K."/>
            <person name="Tsang A."/>
            <person name="Wiebenga A."/>
            <person name="Young D."/>
            <person name="Pisabarro A."/>
            <person name="Eastwood D.C."/>
            <person name="Martin F."/>
            <person name="Cullen D."/>
            <person name="Grigoriev I.V."/>
            <person name="Hibbett D.S."/>
        </authorList>
    </citation>
    <scope>NUCLEOTIDE SEQUENCE [LARGE SCALE GENOMIC DNA]</scope>
    <source>
        <strain evidence="2">RWD-64-598 SS2</strain>
    </source>
</reference>
<organism evidence="1 2">
    <name type="scientific">Coniophora puteana (strain RWD-64-598)</name>
    <name type="common">Brown rot fungus</name>
    <dbReference type="NCBI Taxonomy" id="741705"/>
    <lineage>
        <taxon>Eukaryota</taxon>
        <taxon>Fungi</taxon>
        <taxon>Dikarya</taxon>
        <taxon>Basidiomycota</taxon>
        <taxon>Agaricomycotina</taxon>
        <taxon>Agaricomycetes</taxon>
        <taxon>Agaricomycetidae</taxon>
        <taxon>Boletales</taxon>
        <taxon>Coniophorineae</taxon>
        <taxon>Coniophoraceae</taxon>
        <taxon>Coniophora</taxon>
    </lineage>
</organism>
<proteinExistence type="predicted"/>
<sequence length="130" mass="14759">MSDFMLSLHAISLSVAHWTMGYRGPDSNFKFQEDRMRARAQLDSSKALHTLYGDMALQVVTGKEIIKKIRSLPSPFKRTLPLDFQFTFERAIDLVGAITEEVQFCEAMIKEYAPLTPFPDEQQVCNALIG</sequence>
<keyword evidence="2" id="KW-1185">Reference proteome</keyword>
<dbReference type="Proteomes" id="UP000053558">
    <property type="component" value="Unassembled WGS sequence"/>
</dbReference>
<dbReference type="GeneID" id="19202456"/>